<gene>
    <name evidence="5" type="ORF">CCACVL1_26583</name>
</gene>
<dbReference type="CDD" id="cd23832">
    <property type="entry name" value="DRWD-C_FANCL"/>
    <property type="match status" value="1"/>
</dbReference>
<feature type="domain" description="FANCL UBC-like" evidence="4">
    <location>
        <begin position="160"/>
        <end position="256"/>
    </location>
</feature>
<organism evidence="5 6">
    <name type="scientific">Corchorus capsularis</name>
    <name type="common">Jute</name>
    <dbReference type="NCBI Taxonomy" id="210143"/>
    <lineage>
        <taxon>Eukaryota</taxon>
        <taxon>Viridiplantae</taxon>
        <taxon>Streptophyta</taxon>
        <taxon>Embryophyta</taxon>
        <taxon>Tracheophyta</taxon>
        <taxon>Spermatophyta</taxon>
        <taxon>Magnoliopsida</taxon>
        <taxon>eudicotyledons</taxon>
        <taxon>Gunneridae</taxon>
        <taxon>Pentapetalae</taxon>
        <taxon>rosids</taxon>
        <taxon>malvids</taxon>
        <taxon>Malvales</taxon>
        <taxon>Malvaceae</taxon>
        <taxon>Grewioideae</taxon>
        <taxon>Apeibeae</taxon>
        <taxon>Corchorus</taxon>
    </lineage>
</organism>
<evidence type="ECO:0000313" key="6">
    <source>
        <dbReference type="Proteomes" id="UP000188268"/>
    </source>
</evidence>
<dbReference type="Pfam" id="PF11793">
    <property type="entry name" value="FANCL_C"/>
    <property type="match status" value="1"/>
</dbReference>
<dbReference type="EMBL" id="AWWV01014510">
    <property type="protein sequence ID" value="OMO56362.1"/>
    <property type="molecule type" value="Genomic_DNA"/>
</dbReference>
<dbReference type="GO" id="GO:0043240">
    <property type="term" value="C:Fanconi anaemia nuclear complex"/>
    <property type="evidence" value="ECO:0007669"/>
    <property type="project" value="InterPro"/>
</dbReference>
<dbReference type="InterPro" id="IPR043003">
    <property type="entry name" value="FANCL_d3_sf"/>
</dbReference>
<dbReference type="GO" id="GO:0010705">
    <property type="term" value="P:meiotic DNA double-strand break processing involved in reciprocal meiotic recombination"/>
    <property type="evidence" value="ECO:0007669"/>
    <property type="project" value="EnsemblPlants"/>
</dbReference>
<evidence type="ECO:0000256" key="1">
    <source>
        <dbReference type="SAM" id="MobiDB-lite"/>
    </source>
</evidence>
<feature type="region of interest" description="Disordered" evidence="1">
    <location>
        <begin position="358"/>
        <end position="391"/>
    </location>
</feature>
<evidence type="ECO:0000259" key="2">
    <source>
        <dbReference type="Pfam" id="PF11793"/>
    </source>
</evidence>
<dbReference type="Gene3D" id="3.30.40.10">
    <property type="entry name" value="Zinc/RING finger domain, C3HC4 (zinc finger)"/>
    <property type="match status" value="1"/>
</dbReference>
<dbReference type="STRING" id="210143.A0A1R3GE60"/>
<dbReference type="Gene3D" id="3.10.110.20">
    <property type="entry name" value="RWD domain-like"/>
    <property type="match status" value="1"/>
</dbReference>
<feature type="domain" description="FANCL C-terminal" evidence="2">
    <location>
        <begin position="266"/>
        <end position="324"/>
    </location>
</feature>
<dbReference type="CDD" id="cd23831">
    <property type="entry name" value="DRWD-N_FANCL"/>
    <property type="match status" value="1"/>
</dbReference>
<dbReference type="InterPro" id="IPR043898">
    <property type="entry name" value="FANCL_d2"/>
</dbReference>
<dbReference type="InterPro" id="IPR016135">
    <property type="entry name" value="UBQ-conjugating_enzyme/RWD"/>
</dbReference>
<dbReference type="InterPro" id="IPR026850">
    <property type="entry name" value="FANCL_C"/>
</dbReference>
<dbReference type="Pfam" id="PF18891">
    <property type="entry name" value="FANCL_d3"/>
    <property type="match status" value="1"/>
</dbReference>
<dbReference type="PANTHER" id="PTHR13206">
    <property type="entry name" value="UBIQUITIN LIGASE PROTEIN PHF9 FANCONI ANEMIA GROUP L PROTEIN"/>
    <property type="match status" value="1"/>
</dbReference>
<feature type="domain" description="FANCL UBC-like" evidence="3">
    <location>
        <begin position="70"/>
        <end position="158"/>
    </location>
</feature>
<evidence type="ECO:0000313" key="5">
    <source>
        <dbReference type="EMBL" id="OMO56362.1"/>
    </source>
</evidence>
<dbReference type="SUPFAM" id="SSF57850">
    <property type="entry name" value="RING/U-box"/>
    <property type="match status" value="1"/>
</dbReference>
<dbReference type="AlphaFoldDB" id="A0A1R3GE60"/>
<reference evidence="5 6" key="1">
    <citation type="submission" date="2013-09" db="EMBL/GenBank/DDBJ databases">
        <title>Corchorus capsularis genome sequencing.</title>
        <authorList>
            <person name="Alam M."/>
            <person name="Haque M.S."/>
            <person name="Islam M.S."/>
            <person name="Emdad E.M."/>
            <person name="Islam M.M."/>
            <person name="Ahmed B."/>
            <person name="Halim A."/>
            <person name="Hossen Q.M.M."/>
            <person name="Hossain M.Z."/>
            <person name="Ahmed R."/>
            <person name="Khan M.M."/>
            <person name="Islam R."/>
            <person name="Rashid M.M."/>
            <person name="Khan S.A."/>
            <person name="Rahman M.S."/>
            <person name="Alam M."/>
        </authorList>
    </citation>
    <scope>NUCLEOTIDE SEQUENCE [LARGE SCALE GENOMIC DNA]</scope>
    <source>
        <strain evidence="6">cv. CVL-1</strain>
        <tissue evidence="5">Whole seedling</tissue>
    </source>
</reference>
<dbReference type="PANTHER" id="PTHR13206:SF0">
    <property type="entry name" value="E3 UBIQUITIN-PROTEIN LIGASE FANCL"/>
    <property type="match status" value="1"/>
</dbReference>
<dbReference type="Gene3D" id="3.10.110.10">
    <property type="entry name" value="Ubiquitin Conjugating Enzyme"/>
    <property type="match status" value="1"/>
</dbReference>
<accession>A0A1R3GE60</accession>
<evidence type="ECO:0000259" key="4">
    <source>
        <dbReference type="Pfam" id="PF18891"/>
    </source>
</evidence>
<name>A0A1R3GE60_COCAP</name>
<dbReference type="Pfam" id="PF18890">
    <property type="entry name" value="FANCL_d2"/>
    <property type="match status" value="1"/>
</dbReference>
<dbReference type="OrthoDB" id="10263265at2759"/>
<dbReference type="OMA" id="YSCENAS"/>
<dbReference type="InterPro" id="IPR026848">
    <property type="entry name" value="Fancl"/>
</dbReference>
<dbReference type="InterPro" id="IPR013083">
    <property type="entry name" value="Znf_RING/FYVE/PHD"/>
</dbReference>
<dbReference type="Proteomes" id="UP000188268">
    <property type="component" value="Unassembled WGS sequence"/>
</dbReference>
<dbReference type="GO" id="GO:0036297">
    <property type="term" value="P:interstrand cross-link repair"/>
    <property type="evidence" value="ECO:0007669"/>
    <property type="project" value="InterPro"/>
</dbReference>
<evidence type="ECO:0000259" key="3">
    <source>
        <dbReference type="Pfam" id="PF18890"/>
    </source>
</evidence>
<proteinExistence type="predicted"/>
<protein>
    <submittedName>
        <fullName evidence="5">Zinc finger, RING/FYVE/PHD-type</fullName>
    </submittedName>
</protein>
<comment type="caution">
    <text evidence="5">The sequence shown here is derived from an EMBL/GenBank/DDBJ whole genome shotgun (WGS) entry which is preliminary data.</text>
</comment>
<dbReference type="InterPro" id="IPR044037">
    <property type="entry name" value="FANCL_d3"/>
</dbReference>
<dbReference type="GO" id="GO:0006513">
    <property type="term" value="P:protein monoubiquitination"/>
    <property type="evidence" value="ECO:0007669"/>
    <property type="project" value="TreeGrafter"/>
</dbReference>
<keyword evidence="6" id="KW-1185">Reference proteome</keyword>
<sequence length="391" mass="44709">MDVSKLVGFSVGLRNCSNGFPLNPNGIKRKRLPLARAKRQSRTPEIAARNTIHQEVGEQARCRELAKSSSFYRAVYSEIEEVGWEHLVRLGGDLTFLSFRVLDKKGRVHILEIQLNKAYPKVPPMVSADVPYIFKFEWSMNSRLKILVQQFQEHLEKLQEFWSTLDEIDRSLWVVGTVQASRAKSSRQIHTGNDCFIMLSIDINDPRSLPECRFMGTGTTMDSLRKAWKRNSNRWTRDKPFSENLEYLLKTQLPRPPDAEKNNNLVECGICYAQYLPIGDDIGPEGRSGSGTDYTCENSSCSKAFHSICLVDWLRSITTTRQCNLITCGISCFWHWATCHSMFCSAIVRTVQSQLQSKSMPRRIRDRTGPYPRSEADSSSLENLALRRKSL</sequence>
<dbReference type="GO" id="GO:0061630">
    <property type="term" value="F:ubiquitin protein ligase activity"/>
    <property type="evidence" value="ECO:0007669"/>
    <property type="project" value="TreeGrafter"/>
</dbReference>
<dbReference type="Gramene" id="OMO56362">
    <property type="protein sequence ID" value="OMO56362"/>
    <property type="gene ID" value="CCACVL1_26583"/>
</dbReference>
<dbReference type="SMART" id="SM01197">
    <property type="entry name" value="FANCL_C"/>
    <property type="match status" value="1"/>
</dbReference>